<dbReference type="Proteomes" id="UP001017257">
    <property type="component" value="Chromosome"/>
</dbReference>
<dbReference type="RefSeq" id="WP_173948589.1">
    <property type="nucleotide sequence ID" value="NZ_CP102845.1"/>
</dbReference>
<reference evidence="2" key="1">
    <citation type="submission" date="2022-08" db="EMBL/GenBank/DDBJ databases">
        <title>Microvirga terrae sp. nov., isolated from soil.</title>
        <authorList>
            <person name="Kim K.H."/>
            <person name="Seo Y.L."/>
            <person name="Kim J.M."/>
            <person name="Lee J.K."/>
            <person name="Han D.M."/>
            <person name="Jeon C.O."/>
        </authorList>
    </citation>
    <scope>NUCLEOTIDE SEQUENCE</scope>
    <source>
        <strain evidence="2">R24</strain>
    </source>
</reference>
<organism evidence="2 3">
    <name type="scientific">Microvirga terrae</name>
    <dbReference type="NCBI Taxonomy" id="2740529"/>
    <lineage>
        <taxon>Bacteria</taxon>
        <taxon>Pseudomonadati</taxon>
        <taxon>Pseudomonadota</taxon>
        <taxon>Alphaproteobacteria</taxon>
        <taxon>Hyphomicrobiales</taxon>
        <taxon>Methylobacteriaceae</taxon>
        <taxon>Microvirga</taxon>
    </lineage>
</organism>
<proteinExistence type="predicted"/>
<keyword evidence="3" id="KW-1185">Reference proteome</keyword>
<dbReference type="EMBL" id="CP102845">
    <property type="protein sequence ID" value="UVF21551.1"/>
    <property type="molecule type" value="Genomic_DNA"/>
</dbReference>
<evidence type="ECO:0000256" key="1">
    <source>
        <dbReference type="SAM" id="MobiDB-lite"/>
    </source>
</evidence>
<dbReference type="InterPro" id="IPR036388">
    <property type="entry name" value="WH-like_DNA-bd_sf"/>
</dbReference>
<feature type="region of interest" description="Disordered" evidence="1">
    <location>
        <begin position="178"/>
        <end position="201"/>
    </location>
</feature>
<dbReference type="Gene3D" id="1.10.10.10">
    <property type="entry name" value="Winged helix-like DNA-binding domain superfamily/Winged helix DNA-binding domain"/>
    <property type="match status" value="1"/>
</dbReference>
<protein>
    <submittedName>
        <fullName evidence="2">Helix-turn-helix domain-containing protein</fullName>
    </submittedName>
</protein>
<gene>
    <name evidence="2" type="ORF">HPT29_010725</name>
</gene>
<evidence type="ECO:0000313" key="3">
    <source>
        <dbReference type="Proteomes" id="UP001017257"/>
    </source>
</evidence>
<evidence type="ECO:0000313" key="2">
    <source>
        <dbReference type="EMBL" id="UVF21551.1"/>
    </source>
</evidence>
<sequence>MDRSPWIALQQWIAASNAQVFIPFAQDLAALIPPIAVRLRRDFKLLLNLIKAHALLHQASRQRDEQGRVVAILEDYATIYGLVLESMAEGVQATISPSIRETVDAVRQIAGPEDTASVSEVAAYLQLDVSSASRRCQTAARRGYLRNEARSLGQTARYVIGDALPQEQAILPTVETLSSRRGSAHEGDCTIADETEGQDPPPLLQRRRVVL</sequence>
<name>A0ABY5RWB8_9HYPH</name>
<accession>A0ABY5RWB8</accession>